<proteinExistence type="predicted"/>
<evidence type="ECO:0000313" key="2">
    <source>
        <dbReference type="Proteomes" id="UP000501161"/>
    </source>
</evidence>
<dbReference type="Proteomes" id="UP000501161">
    <property type="component" value="Segment"/>
</dbReference>
<name>A0A7D0GH54_9CAUD</name>
<dbReference type="EMBL" id="MN023178">
    <property type="protein sequence ID" value="QDH85716.1"/>
    <property type="molecule type" value="Genomic_DNA"/>
</dbReference>
<gene>
    <name evidence="1" type="ORF">AGM3_0020</name>
</gene>
<organism evidence="1 2">
    <name type="scientific">Brevibacterium phage AGM3</name>
    <dbReference type="NCBI Taxonomy" id="2591420"/>
    <lineage>
        <taxon>Viruses</taxon>
        <taxon>Duplodnaviria</taxon>
        <taxon>Heunggongvirae</taxon>
        <taxon>Uroviricota</taxon>
        <taxon>Caudoviricetes</taxon>
        <taxon>Agmunavirus</taxon>
        <taxon>Agmunavirus AGM1</taxon>
    </lineage>
</organism>
<sequence>MPNTPLSKVPYPSGSDAPAAAADMMAAFMSMDDTLILKAIDEADRDSKYANAPTGSFCVSGESKMVWFKTGPVPTEWFTLYSDTGWVEQGFTVFNGWELQTVRGRRKAGFTEIRGQVLRTGDALTANASGHLGDTDVVSVPPQLRPESGLPAVTGQGRASVTSGTVELYATGQIRLVDLHPNSSVDNGDYLRFSLIYMGA</sequence>
<reference evidence="1 2" key="1">
    <citation type="submission" date="2019-06" db="EMBL/GenBank/DDBJ databases">
        <title>DNA tandem repeats contribute to Brevibacterium aurantiacum phages genetic diversity.</title>
        <authorList>
            <person name="de Melo A.G."/>
            <person name="Rousseau G.M."/>
            <person name="Tremblay D.M."/>
            <person name="Labrie S.J."/>
            <person name="Moineau S."/>
        </authorList>
    </citation>
    <scope>NUCLEOTIDE SEQUENCE [LARGE SCALE GENOMIC DNA]</scope>
</reference>
<protein>
    <submittedName>
        <fullName evidence="1">Uncharacterized protein</fullName>
    </submittedName>
</protein>
<evidence type="ECO:0000313" key="1">
    <source>
        <dbReference type="EMBL" id="QDH85716.1"/>
    </source>
</evidence>
<accession>A0A7D0GH54</accession>